<feature type="chain" id="PRO_5025414279" evidence="2">
    <location>
        <begin position="20"/>
        <end position="81"/>
    </location>
</feature>
<feature type="signal peptide" evidence="2">
    <location>
        <begin position="1"/>
        <end position="19"/>
    </location>
</feature>
<evidence type="ECO:0000313" key="3">
    <source>
        <dbReference type="EMBL" id="CAA2137009.1"/>
    </source>
</evidence>
<proteinExistence type="predicted"/>
<evidence type="ECO:0000256" key="1">
    <source>
        <dbReference type="SAM" id="MobiDB-lite"/>
    </source>
</evidence>
<reference evidence="3" key="1">
    <citation type="submission" date="2019-12" db="EMBL/GenBank/DDBJ databases">
        <authorList>
            <person name="Cremers G."/>
        </authorList>
    </citation>
    <scope>NUCLEOTIDE SEQUENCE</scope>
    <source>
        <strain evidence="3">Mbul2</strain>
        <plasmid evidence="3">1</plasmid>
    </source>
</reference>
<sequence length="81" mass="8172">MTFVLLVGASLFAALPALAQGTPPRQPGAAPLVVKEPNSTGNDREVVTSRGATGADTVTSDSAAGGNAERPEQRIPNSSAR</sequence>
<feature type="region of interest" description="Disordered" evidence="1">
    <location>
        <begin position="19"/>
        <end position="81"/>
    </location>
</feature>
<protein>
    <submittedName>
        <fullName evidence="3">Uncharacterized protein</fullName>
    </submittedName>
</protein>
<dbReference type="AlphaFoldDB" id="A0A679JYC9"/>
<organism evidence="3">
    <name type="scientific">Methylobacterium bullatum</name>
    <dbReference type="NCBI Taxonomy" id="570505"/>
    <lineage>
        <taxon>Bacteria</taxon>
        <taxon>Pseudomonadati</taxon>
        <taxon>Pseudomonadota</taxon>
        <taxon>Alphaproteobacteria</taxon>
        <taxon>Hyphomicrobiales</taxon>
        <taxon>Methylobacteriaceae</taxon>
        <taxon>Methylobacterium</taxon>
    </lineage>
</organism>
<name>A0A679JYC9_9HYPH</name>
<accession>A0A679JYC9</accession>
<gene>
    <name evidence="3" type="ORF">MBLL_00447</name>
</gene>
<dbReference type="EMBL" id="LR743510">
    <property type="protein sequence ID" value="CAA2137009.1"/>
    <property type="molecule type" value="Genomic_DNA"/>
</dbReference>
<evidence type="ECO:0000256" key="2">
    <source>
        <dbReference type="SAM" id="SignalP"/>
    </source>
</evidence>
<keyword evidence="2" id="KW-0732">Signal</keyword>
<keyword evidence="3" id="KW-0614">Plasmid</keyword>
<dbReference type="RefSeq" id="WP_339159046.1">
    <property type="nucleotide sequence ID" value="NZ_LR743510.1"/>
</dbReference>
<geneLocation type="plasmid" evidence="3">
    <name>1</name>
</geneLocation>